<dbReference type="PANTHER" id="PTHR16631:SF14">
    <property type="entry name" value="FAMILY 17 GLUCOSIDASE SCW10-RELATED"/>
    <property type="match status" value="1"/>
</dbReference>
<dbReference type="Gene3D" id="3.20.20.80">
    <property type="entry name" value="Glycosidases"/>
    <property type="match status" value="2"/>
</dbReference>
<dbReference type="GO" id="GO:0071555">
    <property type="term" value="P:cell wall organization"/>
    <property type="evidence" value="ECO:0007669"/>
    <property type="project" value="TreeGrafter"/>
</dbReference>
<dbReference type="GO" id="GO:0009986">
    <property type="term" value="C:cell surface"/>
    <property type="evidence" value="ECO:0007669"/>
    <property type="project" value="TreeGrafter"/>
</dbReference>
<keyword evidence="6" id="KW-1185">Reference proteome</keyword>
<dbReference type="Proteomes" id="UP000054266">
    <property type="component" value="Unassembled WGS sequence"/>
</dbReference>
<evidence type="ECO:0000256" key="4">
    <source>
        <dbReference type="SAM" id="MobiDB-lite"/>
    </source>
</evidence>
<dbReference type="GO" id="GO:0042973">
    <property type="term" value="F:glucan endo-1,3-beta-D-glucosidase activity"/>
    <property type="evidence" value="ECO:0007669"/>
    <property type="project" value="TreeGrafter"/>
</dbReference>
<dbReference type="SUPFAM" id="SSF51445">
    <property type="entry name" value="(Trans)glycosidases"/>
    <property type="match status" value="1"/>
</dbReference>
<comment type="subcellular location">
    <subcellularLocation>
        <location evidence="1">Cell envelope</location>
    </subcellularLocation>
</comment>
<reference evidence="5 6" key="1">
    <citation type="submission" date="2015-01" db="EMBL/GenBank/DDBJ databases">
        <title>The Genome Sequence of Capronia semiimmersa CBS27337.</title>
        <authorList>
            <consortium name="The Broad Institute Genomics Platform"/>
            <person name="Cuomo C."/>
            <person name="de Hoog S."/>
            <person name="Gorbushina A."/>
            <person name="Stielow B."/>
            <person name="Teixiera M."/>
            <person name="Abouelleil A."/>
            <person name="Chapman S.B."/>
            <person name="Priest M."/>
            <person name="Young S.K."/>
            <person name="Wortman J."/>
            <person name="Nusbaum C."/>
            <person name="Birren B."/>
        </authorList>
    </citation>
    <scope>NUCLEOTIDE SEQUENCE [LARGE SCALE GENOMIC DNA]</scope>
    <source>
        <strain evidence="5 6">CBS 27337</strain>
    </source>
</reference>
<evidence type="ECO:0000256" key="3">
    <source>
        <dbReference type="ARBA" id="ARBA00022801"/>
    </source>
</evidence>
<evidence type="ECO:0000256" key="2">
    <source>
        <dbReference type="ARBA" id="ARBA00008773"/>
    </source>
</evidence>
<organism evidence="5 6">
    <name type="scientific">Phialophora macrospora</name>
    <dbReference type="NCBI Taxonomy" id="1851006"/>
    <lineage>
        <taxon>Eukaryota</taxon>
        <taxon>Fungi</taxon>
        <taxon>Dikarya</taxon>
        <taxon>Ascomycota</taxon>
        <taxon>Pezizomycotina</taxon>
        <taxon>Eurotiomycetes</taxon>
        <taxon>Chaetothyriomycetidae</taxon>
        <taxon>Chaetothyriales</taxon>
        <taxon>Herpotrichiellaceae</taxon>
        <taxon>Phialophora</taxon>
    </lineage>
</organism>
<evidence type="ECO:0000313" key="5">
    <source>
        <dbReference type="EMBL" id="KIW69002.1"/>
    </source>
</evidence>
<proteinExistence type="inferred from homology"/>
<evidence type="ECO:0000256" key="1">
    <source>
        <dbReference type="ARBA" id="ARBA00004196"/>
    </source>
</evidence>
<dbReference type="InterPro" id="IPR050732">
    <property type="entry name" value="Beta-glucan_modifiers"/>
</dbReference>
<accession>A0A0D2E3X4</accession>
<comment type="similarity">
    <text evidence="2">Belongs to the glycosyl hydrolase 17 family.</text>
</comment>
<feature type="region of interest" description="Disordered" evidence="4">
    <location>
        <begin position="205"/>
        <end position="248"/>
    </location>
</feature>
<keyword evidence="3" id="KW-0378">Hydrolase</keyword>
<dbReference type="GO" id="GO:0005576">
    <property type="term" value="C:extracellular region"/>
    <property type="evidence" value="ECO:0007669"/>
    <property type="project" value="TreeGrafter"/>
</dbReference>
<feature type="region of interest" description="Disordered" evidence="4">
    <location>
        <begin position="1"/>
        <end position="52"/>
    </location>
</feature>
<dbReference type="InterPro" id="IPR017853">
    <property type="entry name" value="GH"/>
</dbReference>
<sequence length="509" mass="53124">MICAHRSGVQILPPSPGFQPTFLSPSSQQQHQHSRKTSTHLYNTSDAHSRPNRSCHSFRCYQHHILTASVAMKATLLRVAAVCAPVVLAVPHGGNHRHQHAARQVETEYSTVIDVVTVTADNAVVWVDQFNNILSTEYHDLATPTTLPSSSDPISVAVTPTFAAAAAITPQVDSSAEMTEASAAPTTSTPDSVFSVYFPSAEAANSPVPLTTDDLDTATADPMSAEPSDSAASDNRFVNKGPHWGNGGANSNNNAAGGGFGVDFELIGASGCKTQTELNSEFGYLSSQGFSKIRFYDIGCDLSVATAAAAAAGFSVTLGLNGIGNVHGDLQTLIGMINGNWGPIDTVVIGNEVINQGGTAGQIADAVNNGRSQLQAAGYTKNVVAVDTFMAHTANPQICQASDYCAVNAHAFFDANTVAENAGTFVQNVIAKIQTNGKAIIVTESGWPYQGGANGLAIPSPENQQAAIISLKTAFAGNPGGLFLFQAYDASYKAPGAFGVEPYFGIYGH</sequence>
<dbReference type="GO" id="GO:0009277">
    <property type="term" value="C:fungal-type cell wall"/>
    <property type="evidence" value="ECO:0007669"/>
    <property type="project" value="TreeGrafter"/>
</dbReference>
<gene>
    <name evidence="5" type="ORF">PV04_04907</name>
</gene>
<dbReference type="HOGENOM" id="CLU_027285_1_0_1"/>
<name>A0A0D2E3X4_9EURO</name>
<dbReference type="PANTHER" id="PTHR16631">
    <property type="entry name" value="GLUCAN 1,3-BETA-GLUCOSIDASE"/>
    <property type="match status" value="1"/>
</dbReference>
<dbReference type="AlphaFoldDB" id="A0A0D2E3X4"/>
<dbReference type="STRING" id="5601.A0A0D2E3X4"/>
<protein>
    <submittedName>
        <fullName evidence="5">Uncharacterized protein</fullName>
    </submittedName>
</protein>
<dbReference type="EMBL" id="KN846958">
    <property type="protein sequence ID" value="KIW69002.1"/>
    <property type="molecule type" value="Genomic_DNA"/>
</dbReference>
<evidence type="ECO:0000313" key="6">
    <source>
        <dbReference type="Proteomes" id="UP000054266"/>
    </source>
</evidence>